<name>S8C161_DACHA</name>
<feature type="region of interest" description="Disordered" evidence="2">
    <location>
        <begin position="403"/>
        <end position="423"/>
    </location>
</feature>
<reference evidence="3 4" key="1">
    <citation type="journal article" date="2013" name="PLoS Genet.">
        <title>Genomic mechanisms accounting for the adaptation to parasitism in nematode-trapping fungi.</title>
        <authorList>
            <person name="Meerupati T."/>
            <person name="Andersson K.M."/>
            <person name="Friman E."/>
            <person name="Kumar D."/>
            <person name="Tunlid A."/>
            <person name="Ahren D."/>
        </authorList>
    </citation>
    <scope>NUCLEOTIDE SEQUENCE [LARGE SCALE GENOMIC DNA]</scope>
    <source>
        <strain evidence="3 4">CBS 200.50</strain>
    </source>
</reference>
<organism evidence="3 4">
    <name type="scientific">Dactylellina haptotyla (strain CBS 200.50)</name>
    <name type="common">Nematode-trapping fungus</name>
    <name type="synonym">Monacrosporium haptotylum</name>
    <dbReference type="NCBI Taxonomy" id="1284197"/>
    <lineage>
        <taxon>Eukaryota</taxon>
        <taxon>Fungi</taxon>
        <taxon>Dikarya</taxon>
        <taxon>Ascomycota</taxon>
        <taxon>Pezizomycotina</taxon>
        <taxon>Orbiliomycetes</taxon>
        <taxon>Orbiliales</taxon>
        <taxon>Orbiliaceae</taxon>
        <taxon>Dactylellina</taxon>
    </lineage>
</organism>
<dbReference type="HOGENOM" id="CLU_566216_0_0_1"/>
<gene>
    <name evidence="3" type="ORF">H072_531</name>
</gene>
<evidence type="ECO:0000256" key="2">
    <source>
        <dbReference type="SAM" id="MobiDB-lite"/>
    </source>
</evidence>
<evidence type="ECO:0000313" key="4">
    <source>
        <dbReference type="Proteomes" id="UP000015100"/>
    </source>
</evidence>
<dbReference type="Proteomes" id="UP000015100">
    <property type="component" value="Unassembled WGS sequence"/>
</dbReference>
<dbReference type="AlphaFoldDB" id="S8C161"/>
<feature type="region of interest" description="Disordered" evidence="2">
    <location>
        <begin position="453"/>
        <end position="482"/>
    </location>
</feature>
<evidence type="ECO:0000313" key="3">
    <source>
        <dbReference type="EMBL" id="EPS45478.1"/>
    </source>
</evidence>
<keyword evidence="4" id="KW-1185">Reference proteome</keyword>
<feature type="region of interest" description="Disordered" evidence="2">
    <location>
        <begin position="118"/>
        <end position="162"/>
    </location>
</feature>
<comment type="caution">
    <text evidence="3">The sequence shown here is derived from an EMBL/GenBank/DDBJ whole genome shotgun (WGS) entry which is preliminary data.</text>
</comment>
<accession>S8C161</accession>
<reference evidence="4" key="2">
    <citation type="submission" date="2013-04" db="EMBL/GenBank/DDBJ databases">
        <title>Genomic mechanisms accounting for the adaptation to parasitism in nematode-trapping fungi.</title>
        <authorList>
            <person name="Ahren D.G."/>
        </authorList>
    </citation>
    <scope>NUCLEOTIDE SEQUENCE [LARGE SCALE GENOMIC DNA]</scope>
    <source>
        <strain evidence="4">CBS 200.50</strain>
    </source>
</reference>
<keyword evidence="1" id="KW-0175">Coiled coil</keyword>
<dbReference type="OrthoDB" id="5410054at2759"/>
<sequence>MSGERPRPPRRPRSPFRFDRPPRPRSASPEPTLTNIILVTNSDTPRPTPPPGEFDITNPSHVNLRRKKTALDPTFDALWRRDAALKARSGFITTSPAIPTPFAEASSDSVFYNNIEEEQHDEYEEEEEDEEDEGEEGPTVSAEEEDQRGRKRTREEDTTAEEAYRYPTAAEIRGGLTRESGGTLLSPKTFKPRDEKFKPDEFELQDPEAEGGEGSTIISKIPEYLATASHQYRFLRDFIGRVDNVPDAPPARSMNSLGYTLHTVDSSIEEVFKAAGVEILLLPHKGSKNGLVLRNDTGGFMVGFTRHGWYRVPFSEGAKRKHLGSNERGVEALGLNAEAVAGRIRLLGEYWEIWRVRGENRLEEMEREEVERKQVERQRAERRERITKALRTRGAEFEYFSPSPPALQAIPEQPEPDTSVRRLDPGSTIMAQASLSTPDARATTELATALEQMNVSSNSETALPTSDIGNSSYQTSDQRMRN</sequence>
<feature type="compositionally biased region" description="Polar residues" evidence="2">
    <location>
        <begin position="31"/>
        <end position="45"/>
    </location>
</feature>
<evidence type="ECO:0000256" key="1">
    <source>
        <dbReference type="SAM" id="Coils"/>
    </source>
</evidence>
<protein>
    <submittedName>
        <fullName evidence="3">Uncharacterized protein</fullName>
    </submittedName>
</protein>
<proteinExistence type="predicted"/>
<feature type="coiled-coil region" evidence="1">
    <location>
        <begin position="358"/>
        <end position="385"/>
    </location>
</feature>
<feature type="region of interest" description="Disordered" evidence="2">
    <location>
        <begin position="1"/>
        <end position="68"/>
    </location>
</feature>
<dbReference type="EMBL" id="AQGS01000014">
    <property type="protein sequence ID" value="EPS45478.1"/>
    <property type="molecule type" value="Genomic_DNA"/>
</dbReference>
<feature type="compositionally biased region" description="Acidic residues" evidence="2">
    <location>
        <begin position="118"/>
        <end position="146"/>
    </location>
</feature>